<feature type="region of interest" description="Disordered" evidence="1">
    <location>
        <begin position="35"/>
        <end position="66"/>
    </location>
</feature>
<evidence type="ECO:0000256" key="1">
    <source>
        <dbReference type="SAM" id="MobiDB-lite"/>
    </source>
</evidence>
<evidence type="ECO:0000313" key="2">
    <source>
        <dbReference type="EMBL" id="MPN36047.1"/>
    </source>
</evidence>
<name>A0A645HAI5_9ZZZZ</name>
<proteinExistence type="predicted"/>
<dbReference type="AlphaFoldDB" id="A0A645HAI5"/>
<organism evidence="2">
    <name type="scientific">bioreactor metagenome</name>
    <dbReference type="NCBI Taxonomy" id="1076179"/>
    <lineage>
        <taxon>unclassified sequences</taxon>
        <taxon>metagenomes</taxon>
        <taxon>ecological metagenomes</taxon>
    </lineage>
</organism>
<protein>
    <submittedName>
        <fullName evidence="2">Uncharacterized protein</fullName>
    </submittedName>
</protein>
<gene>
    <name evidence="2" type="ORF">SDC9_183552</name>
</gene>
<sequence length="66" mass="7285">MDILDNYEKNMLRVGVRVSQLSGRMLAKSVMAAGTAKKEAAASRGRRQNQHQTTHEKRRQAAATGC</sequence>
<comment type="caution">
    <text evidence="2">The sequence shown here is derived from an EMBL/GenBank/DDBJ whole genome shotgun (WGS) entry which is preliminary data.</text>
</comment>
<reference evidence="2" key="1">
    <citation type="submission" date="2019-08" db="EMBL/GenBank/DDBJ databases">
        <authorList>
            <person name="Kucharzyk K."/>
            <person name="Murdoch R.W."/>
            <person name="Higgins S."/>
            <person name="Loffler F."/>
        </authorList>
    </citation>
    <scope>NUCLEOTIDE SEQUENCE</scope>
</reference>
<accession>A0A645HAI5</accession>
<dbReference type="EMBL" id="VSSQ01089969">
    <property type="protein sequence ID" value="MPN36047.1"/>
    <property type="molecule type" value="Genomic_DNA"/>
</dbReference>